<dbReference type="RefSeq" id="WP_072366766.1">
    <property type="nucleotide sequence ID" value="NZ_CP139972.1"/>
</dbReference>
<evidence type="ECO:0000313" key="2">
    <source>
        <dbReference type="EMBL" id="SFW91122.1"/>
    </source>
</evidence>
<evidence type="ECO:0000313" key="3">
    <source>
        <dbReference type="EMBL" id="WQG88323.1"/>
    </source>
</evidence>
<feature type="transmembrane region" description="Helical" evidence="1">
    <location>
        <begin position="173"/>
        <end position="197"/>
    </location>
</feature>
<feature type="transmembrane region" description="Helical" evidence="1">
    <location>
        <begin position="24"/>
        <end position="43"/>
    </location>
</feature>
<keyword evidence="1" id="KW-0812">Transmembrane</keyword>
<keyword evidence="5" id="KW-1185">Reference proteome</keyword>
<accession>A0A1K1T3G0</accession>
<feature type="transmembrane region" description="Helical" evidence="1">
    <location>
        <begin position="87"/>
        <end position="106"/>
    </location>
</feature>
<feature type="transmembrane region" description="Helical" evidence="1">
    <location>
        <begin position="118"/>
        <end position="137"/>
    </location>
</feature>
<evidence type="ECO:0000313" key="4">
    <source>
        <dbReference type="Proteomes" id="UP000183788"/>
    </source>
</evidence>
<evidence type="ECO:0008006" key="6">
    <source>
        <dbReference type="Google" id="ProtNLM"/>
    </source>
</evidence>
<dbReference type="Proteomes" id="UP000183788">
    <property type="component" value="Unassembled WGS sequence"/>
</dbReference>
<dbReference type="AlphaFoldDB" id="A0A1K1T3G0"/>
<organism evidence="2 4">
    <name type="scientific">Chitinophaga sancti</name>
    <dbReference type="NCBI Taxonomy" id="1004"/>
    <lineage>
        <taxon>Bacteria</taxon>
        <taxon>Pseudomonadati</taxon>
        <taxon>Bacteroidota</taxon>
        <taxon>Chitinophagia</taxon>
        <taxon>Chitinophagales</taxon>
        <taxon>Chitinophagaceae</taxon>
        <taxon>Chitinophaga</taxon>
    </lineage>
</organism>
<evidence type="ECO:0000313" key="5">
    <source>
        <dbReference type="Proteomes" id="UP001326715"/>
    </source>
</evidence>
<proteinExistence type="predicted"/>
<reference evidence="3 5" key="2">
    <citation type="submission" date="2023-11" db="EMBL/GenBank/DDBJ databases">
        <title>MicrobeMod: A computational toolkit for identifying prokaryotic methylation and restriction-modification with nanopore sequencing.</title>
        <authorList>
            <person name="Crits-Christoph A."/>
            <person name="Kang S.C."/>
            <person name="Lee H."/>
            <person name="Ostrov N."/>
        </authorList>
    </citation>
    <scope>NUCLEOTIDE SEQUENCE [LARGE SCALE GENOMIC DNA]</scope>
    <source>
        <strain evidence="3 5">ATCC 23090</strain>
    </source>
</reference>
<reference evidence="2 4" key="1">
    <citation type="submission" date="2016-11" db="EMBL/GenBank/DDBJ databases">
        <authorList>
            <person name="Jaros S."/>
            <person name="Januszkiewicz K."/>
            <person name="Wedrychowicz H."/>
        </authorList>
    </citation>
    <scope>NUCLEOTIDE SEQUENCE [LARGE SCALE GENOMIC DNA]</scope>
    <source>
        <strain evidence="2 4">DSM 784</strain>
    </source>
</reference>
<feature type="transmembrane region" description="Helical" evidence="1">
    <location>
        <begin position="203"/>
        <end position="221"/>
    </location>
</feature>
<dbReference type="EMBL" id="FPIZ01000062">
    <property type="protein sequence ID" value="SFW91122.1"/>
    <property type="molecule type" value="Genomic_DNA"/>
</dbReference>
<protein>
    <recommendedName>
        <fullName evidence="6">Dolichyl-phosphate-mannose-protein mannosyltransferase</fullName>
    </recommendedName>
</protein>
<dbReference type="STRING" id="1004.SAMN05661012_06731"/>
<dbReference type="EMBL" id="CP140154">
    <property type="protein sequence ID" value="WQG88323.1"/>
    <property type="molecule type" value="Genomic_DNA"/>
</dbReference>
<keyword evidence="1" id="KW-1133">Transmembrane helix</keyword>
<feature type="transmembrane region" description="Helical" evidence="1">
    <location>
        <begin position="442"/>
        <end position="460"/>
    </location>
</feature>
<name>A0A1K1T3G0_9BACT</name>
<gene>
    <name evidence="2" type="ORF">SAMN05661012_06731</name>
    <name evidence="3" type="ORF">SR876_25720</name>
</gene>
<feature type="transmembrane region" description="Helical" evidence="1">
    <location>
        <begin position="143"/>
        <end position="161"/>
    </location>
</feature>
<dbReference type="Proteomes" id="UP001326715">
    <property type="component" value="Chromosome"/>
</dbReference>
<evidence type="ECO:0000256" key="1">
    <source>
        <dbReference type="SAM" id="Phobius"/>
    </source>
</evidence>
<sequence>MVNYSVREKLDQDFYLSIKKNKDFLILGVVSSLIIWLIFKYYFPNPFFAYDSYQYLRDASKDINVSFRPIGYSKFILMMGAISKSPYLIVSVQFFFSQFSFLYFFITLRQVLGLGKPLSYILFAITCLNPLFIVTSNFILSDILFTGLSLIWFVQLLRIIYGCSKWITIIQSILLLILFSLRYNSLFFPIISTLAIILSPFKVKWKLLSLFIQYFLLFIFVEYTRMETRKVAGVSLFSPMSSWKVANDALYMYQNIFFQEKKETIPQEFTQLNYFVNNYYYSHQKKLKEETEGGIFFIFSFYSPLKQYLYSKYGAPVDFKKFAVLSPLYKRYGYYLIKSHPIEFVNFVVFPNFIKYWSPNCEIFDNKKFSAYNPSTSEDLTIIGKFIKYKKNSADSLPGDNIISQFYLFSLLFSISHILFILTSVSFIILKKNREFNYKIQTLIYLIFAVWILNFFFGVFSGPIVIRYEYFIFFMEVFSISFFTRSTDKISYN</sequence>
<feature type="transmembrane region" description="Helical" evidence="1">
    <location>
        <begin position="406"/>
        <end position="430"/>
    </location>
</feature>
<keyword evidence="1" id="KW-0472">Membrane</keyword>